<dbReference type="Pfam" id="PF01230">
    <property type="entry name" value="HIT"/>
    <property type="match status" value="1"/>
</dbReference>
<dbReference type="SUPFAM" id="SSF54197">
    <property type="entry name" value="HIT-like"/>
    <property type="match status" value="1"/>
</dbReference>
<dbReference type="InterPro" id="IPR036265">
    <property type="entry name" value="HIT-like_sf"/>
</dbReference>
<organism evidence="5 6">
    <name type="scientific">Saccharothrix carnea</name>
    <dbReference type="NCBI Taxonomy" id="1280637"/>
    <lineage>
        <taxon>Bacteria</taxon>
        <taxon>Bacillati</taxon>
        <taxon>Actinomycetota</taxon>
        <taxon>Actinomycetes</taxon>
        <taxon>Pseudonocardiales</taxon>
        <taxon>Pseudonocardiaceae</taxon>
        <taxon>Saccharothrix</taxon>
    </lineage>
</organism>
<dbReference type="InterPro" id="IPR011146">
    <property type="entry name" value="HIT-like"/>
</dbReference>
<dbReference type="Proteomes" id="UP000241118">
    <property type="component" value="Unassembled WGS sequence"/>
</dbReference>
<evidence type="ECO:0000256" key="2">
    <source>
        <dbReference type="PIRSR" id="PIRSR601310-3"/>
    </source>
</evidence>
<gene>
    <name evidence="5" type="ORF">B0I31_105496</name>
</gene>
<dbReference type="RefSeq" id="WP_181320208.1">
    <property type="nucleotide sequence ID" value="NZ_PYAX01000005.1"/>
</dbReference>
<evidence type="ECO:0000259" key="4">
    <source>
        <dbReference type="PROSITE" id="PS51084"/>
    </source>
</evidence>
<protein>
    <submittedName>
        <fullName evidence="5">Diadenosine tetraphosphate (Ap4A) HIT family hydrolase</fullName>
    </submittedName>
</protein>
<feature type="short sequence motif" description="Histidine triad motif" evidence="2 3">
    <location>
        <begin position="116"/>
        <end position="120"/>
    </location>
</feature>
<dbReference type="Gene3D" id="3.30.428.10">
    <property type="entry name" value="HIT-like"/>
    <property type="match status" value="1"/>
</dbReference>
<dbReference type="InterPro" id="IPR001310">
    <property type="entry name" value="Histidine_triad_HIT"/>
</dbReference>
<evidence type="ECO:0000256" key="3">
    <source>
        <dbReference type="PROSITE-ProRule" id="PRU00464"/>
    </source>
</evidence>
<accession>A0A2P8IAP6</accession>
<evidence type="ECO:0000256" key="1">
    <source>
        <dbReference type="PIRSR" id="PIRSR601310-1"/>
    </source>
</evidence>
<dbReference type="AlphaFoldDB" id="A0A2P8IAP6"/>
<evidence type="ECO:0000313" key="6">
    <source>
        <dbReference type="Proteomes" id="UP000241118"/>
    </source>
</evidence>
<keyword evidence="6" id="KW-1185">Reference proteome</keyword>
<proteinExistence type="predicted"/>
<feature type="active site" description="Tele-AMP-histidine intermediate" evidence="1">
    <location>
        <position position="118"/>
    </location>
</feature>
<dbReference type="PRINTS" id="PR00332">
    <property type="entry name" value="HISTRIAD"/>
</dbReference>
<comment type="caution">
    <text evidence="5">The sequence shown here is derived from an EMBL/GenBank/DDBJ whole genome shotgun (WGS) entry which is preliminary data.</text>
</comment>
<dbReference type="GO" id="GO:0016787">
    <property type="term" value="F:hydrolase activity"/>
    <property type="evidence" value="ECO:0007669"/>
    <property type="project" value="UniProtKB-KW"/>
</dbReference>
<keyword evidence="5" id="KW-0378">Hydrolase</keyword>
<sequence>MAGATQCTGADFCEEISGAIDTAFNRFYDGDPPSRRVYSTENFELLADMSPLTAGHLLLLPKKHYLSFAQVLTAYPGETEDLVQRIVEIYAETFRQPLVMEHGSGPGQDDHACITHAHLHLLPVDGDAVDDLLLRDGLAYQDLNSISELAQDPWPGASYFLRLFNGRCRVYLPTVQQKRQYLRSVAGAVLSIEDPEWDYAVVMRKDDLRSTMRMVEHWSARLSYVRSDPGA</sequence>
<evidence type="ECO:0000313" key="5">
    <source>
        <dbReference type="EMBL" id="PSL55530.1"/>
    </source>
</evidence>
<dbReference type="PROSITE" id="PS51084">
    <property type="entry name" value="HIT_2"/>
    <property type="match status" value="1"/>
</dbReference>
<dbReference type="EMBL" id="PYAX01000005">
    <property type="protein sequence ID" value="PSL55530.1"/>
    <property type="molecule type" value="Genomic_DNA"/>
</dbReference>
<reference evidence="5 6" key="1">
    <citation type="submission" date="2018-03" db="EMBL/GenBank/DDBJ databases">
        <title>Genomic Encyclopedia of Type Strains, Phase III (KMG-III): the genomes of soil and plant-associated and newly described type strains.</title>
        <authorList>
            <person name="Whitman W."/>
        </authorList>
    </citation>
    <scope>NUCLEOTIDE SEQUENCE [LARGE SCALE GENOMIC DNA]</scope>
    <source>
        <strain evidence="5 6">CGMCC 4.7097</strain>
    </source>
</reference>
<feature type="domain" description="HIT" evidence="4">
    <location>
        <begin position="23"/>
        <end position="134"/>
    </location>
</feature>
<name>A0A2P8IAP6_SACCR</name>